<dbReference type="Proteomes" id="UP000035680">
    <property type="component" value="Unassembled WGS sequence"/>
</dbReference>
<dbReference type="WBParaSite" id="SVE_1962800.1">
    <property type="protein sequence ID" value="SVE_1962800.1"/>
    <property type="gene ID" value="SVE_1962800"/>
</dbReference>
<dbReference type="AlphaFoldDB" id="A0A0K0G4G7"/>
<sequence length="108" mass="12613">MQEFTGKCAESNKIVIEDYLISLDKALSNAEEALSRLKKAINEKIKLIKAEDIINDFTEASSIIDREYAFKRSLRKYVVYTGTNSQIISRRKKRIRYWYGRELLSEKG</sequence>
<feature type="coiled-coil region" evidence="1">
    <location>
        <begin position="20"/>
        <end position="50"/>
    </location>
</feature>
<name>A0A0K0G4G7_STRVS</name>
<reference evidence="2" key="1">
    <citation type="submission" date="2014-07" db="EMBL/GenBank/DDBJ databases">
        <authorList>
            <person name="Martin A.A"/>
            <person name="De Silva N."/>
        </authorList>
    </citation>
    <scope>NUCLEOTIDE SEQUENCE</scope>
</reference>
<keyword evidence="1" id="KW-0175">Coiled coil</keyword>
<evidence type="ECO:0000313" key="3">
    <source>
        <dbReference type="WBParaSite" id="SVE_1962800.1"/>
    </source>
</evidence>
<accession>A0A0K0G4G7</accession>
<protein>
    <submittedName>
        <fullName evidence="3">Relaxase</fullName>
    </submittedName>
</protein>
<organism evidence="2 3">
    <name type="scientific">Strongyloides venezuelensis</name>
    <name type="common">Threadworm</name>
    <dbReference type="NCBI Taxonomy" id="75913"/>
    <lineage>
        <taxon>Eukaryota</taxon>
        <taxon>Metazoa</taxon>
        <taxon>Ecdysozoa</taxon>
        <taxon>Nematoda</taxon>
        <taxon>Chromadorea</taxon>
        <taxon>Rhabditida</taxon>
        <taxon>Tylenchina</taxon>
        <taxon>Panagrolaimomorpha</taxon>
        <taxon>Strongyloidoidea</taxon>
        <taxon>Strongyloididae</taxon>
        <taxon>Strongyloides</taxon>
    </lineage>
</organism>
<keyword evidence="2" id="KW-1185">Reference proteome</keyword>
<evidence type="ECO:0000313" key="2">
    <source>
        <dbReference type="Proteomes" id="UP000035680"/>
    </source>
</evidence>
<reference evidence="3" key="2">
    <citation type="submission" date="2015-08" db="UniProtKB">
        <authorList>
            <consortium name="WormBaseParasite"/>
        </authorList>
    </citation>
    <scope>IDENTIFICATION</scope>
</reference>
<evidence type="ECO:0000256" key="1">
    <source>
        <dbReference type="SAM" id="Coils"/>
    </source>
</evidence>
<proteinExistence type="predicted"/>